<gene>
    <name evidence="4" type="primary">Pif1_1</name>
    <name evidence="4" type="ORF">GTO96_0014011</name>
</gene>
<keyword evidence="1" id="KW-0067">ATP-binding</keyword>
<evidence type="ECO:0000313" key="4">
    <source>
        <dbReference type="EMBL" id="KAG2457947.1"/>
    </source>
</evidence>
<organism evidence="4 5">
    <name type="scientific">Polypterus senegalus</name>
    <name type="common">Senegal bichir</name>
    <dbReference type="NCBI Taxonomy" id="55291"/>
    <lineage>
        <taxon>Eukaryota</taxon>
        <taxon>Metazoa</taxon>
        <taxon>Chordata</taxon>
        <taxon>Craniata</taxon>
        <taxon>Vertebrata</taxon>
        <taxon>Euteleostomi</taxon>
        <taxon>Actinopterygii</taxon>
        <taxon>Polypteriformes</taxon>
        <taxon>Polypteridae</taxon>
        <taxon>Polypterus</taxon>
    </lineage>
</organism>
<dbReference type="AlphaFoldDB" id="A0A8X8BKR8"/>
<sequence>MGGLTVLLAGDFHQTLPVVPRGTRTDEVKASLKSSYLWPQINVVTLKINMRVHLKRQKAEEFSALLMSIGDGTFIQENRKINIPTNLCLIVNTLQSLLENVYPDLRNLHQNEVSWLRERAILTPKNDMTTTINHILLQELPSQTKTYQSVDSVVEVEDAVHYPVEFLNTLNPPGTPEHNLILKVGAPIILLRNSQPPKLRNGTRLQVTSLQNNLIEATIFTGSASGDTVFIPRIPVIPSNLPFQFKRVQFPVRLCFAMTINKSQGQTLQKVGIDLRQDCFTHGQLYVVCSTVSSAHSLVILQPEGRTDNVVYRDP</sequence>
<dbReference type="InterPro" id="IPR010285">
    <property type="entry name" value="DNA_helicase_pif1-like_DEAD"/>
</dbReference>
<dbReference type="GO" id="GO:0000723">
    <property type="term" value="P:telomere maintenance"/>
    <property type="evidence" value="ECO:0007669"/>
    <property type="project" value="InterPro"/>
</dbReference>
<dbReference type="GO" id="GO:0043139">
    <property type="term" value="F:5'-3' DNA helicase activity"/>
    <property type="evidence" value="ECO:0007669"/>
    <property type="project" value="UniProtKB-EC"/>
</dbReference>
<feature type="domain" description="DNA helicase Pif1-like DEAD-box helicase" evidence="2">
    <location>
        <begin position="2"/>
        <end position="79"/>
    </location>
</feature>
<dbReference type="PANTHER" id="PTHR10492">
    <property type="match status" value="1"/>
</dbReference>
<keyword evidence="1" id="KW-0227">DNA damage</keyword>
<protein>
    <recommendedName>
        <fullName evidence="1">ATP-dependent DNA helicase</fullName>
        <ecNumber evidence="1">5.6.2.3</ecNumber>
    </recommendedName>
</protein>
<comment type="similarity">
    <text evidence="1">Belongs to the helicase family.</text>
</comment>
<dbReference type="Pfam" id="PF21530">
    <property type="entry name" value="Pif1_2B_dom"/>
    <property type="match status" value="1"/>
</dbReference>
<dbReference type="InterPro" id="IPR027417">
    <property type="entry name" value="P-loop_NTPase"/>
</dbReference>
<comment type="caution">
    <text evidence="4">The sequence shown here is derived from an EMBL/GenBank/DDBJ whole genome shotgun (WGS) entry which is preliminary data.</text>
</comment>
<feature type="domain" description="DNA helicase Pif1-like 2B" evidence="3">
    <location>
        <begin position="165"/>
        <end position="210"/>
    </location>
</feature>
<keyword evidence="1" id="KW-0378">Hydrolase</keyword>
<keyword evidence="5" id="KW-1185">Reference proteome</keyword>
<evidence type="ECO:0000259" key="3">
    <source>
        <dbReference type="Pfam" id="PF21530"/>
    </source>
</evidence>
<feature type="non-terminal residue" evidence="4">
    <location>
        <position position="1"/>
    </location>
</feature>
<dbReference type="GO" id="GO:0006310">
    <property type="term" value="P:DNA recombination"/>
    <property type="evidence" value="ECO:0007669"/>
    <property type="project" value="UniProtKB-KW"/>
</dbReference>
<keyword evidence="1" id="KW-0233">DNA recombination</keyword>
<keyword evidence="1" id="KW-0547">Nucleotide-binding</keyword>
<dbReference type="GO" id="GO:0006281">
    <property type="term" value="P:DNA repair"/>
    <property type="evidence" value="ECO:0007669"/>
    <property type="project" value="UniProtKB-KW"/>
</dbReference>
<keyword evidence="1 4" id="KW-0347">Helicase</keyword>
<dbReference type="GO" id="GO:0005524">
    <property type="term" value="F:ATP binding"/>
    <property type="evidence" value="ECO:0007669"/>
    <property type="project" value="UniProtKB-KW"/>
</dbReference>
<evidence type="ECO:0000259" key="2">
    <source>
        <dbReference type="Pfam" id="PF05970"/>
    </source>
</evidence>
<feature type="non-terminal residue" evidence="4">
    <location>
        <position position="315"/>
    </location>
</feature>
<comment type="cofactor">
    <cofactor evidence="1">
        <name>Mg(2+)</name>
        <dbReference type="ChEBI" id="CHEBI:18420"/>
    </cofactor>
</comment>
<evidence type="ECO:0000313" key="5">
    <source>
        <dbReference type="Proteomes" id="UP000886611"/>
    </source>
</evidence>
<dbReference type="Pfam" id="PF05970">
    <property type="entry name" value="PIF1"/>
    <property type="match status" value="1"/>
</dbReference>
<keyword evidence="1" id="KW-0234">DNA repair</keyword>
<accession>A0A8X8BKR8</accession>
<dbReference type="EMBL" id="JAATIS010007671">
    <property type="protein sequence ID" value="KAG2457947.1"/>
    <property type="molecule type" value="Genomic_DNA"/>
</dbReference>
<reference evidence="4 5" key="1">
    <citation type="journal article" date="2021" name="Cell">
        <title>Tracing the genetic footprints of vertebrate landing in non-teleost ray-finned fishes.</title>
        <authorList>
            <person name="Bi X."/>
            <person name="Wang K."/>
            <person name="Yang L."/>
            <person name="Pan H."/>
            <person name="Jiang H."/>
            <person name="Wei Q."/>
            <person name="Fang M."/>
            <person name="Yu H."/>
            <person name="Zhu C."/>
            <person name="Cai Y."/>
            <person name="He Y."/>
            <person name="Gan X."/>
            <person name="Zeng H."/>
            <person name="Yu D."/>
            <person name="Zhu Y."/>
            <person name="Jiang H."/>
            <person name="Qiu Q."/>
            <person name="Yang H."/>
            <person name="Zhang Y.E."/>
            <person name="Wang W."/>
            <person name="Zhu M."/>
            <person name="He S."/>
            <person name="Zhang G."/>
        </authorList>
    </citation>
    <scope>NUCLEOTIDE SEQUENCE [LARGE SCALE GENOMIC DNA]</scope>
    <source>
        <strain evidence="4">Bchr_013</strain>
    </source>
</reference>
<dbReference type="Proteomes" id="UP000886611">
    <property type="component" value="Unassembled WGS sequence"/>
</dbReference>
<dbReference type="InterPro" id="IPR049163">
    <property type="entry name" value="Pif1-like_2B_dom"/>
</dbReference>
<dbReference type="SUPFAM" id="SSF52540">
    <property type="entry name" value="P-loop containing nucleoside triphosphate hydrolases"/>
    <property type="match status" value="1"/>
</dbReference>
<proteinExistence type="inferred from homology"/>
<name>A0A8X8BKR8_POLSE</name>
<dbReference type="PANTHER" id="PTHR10492:SF57">
    <property type="entry name" value="ATP-DEPENDENT DNA HELICASE"/>
    <property type="match status" value="1"/>
</dbReference>
<evidence type="ECO:0000256" key="1">
    <source>
        <dbReference type="RuleBase" id="RU363044"/>
    </source>
</evidence>
<comment type="catalytic activity">
    <reaction evidence="1">
        <text>ATP + H2O = ADP + phosphate + H(+)</text>
        <dbReference type="Rhea" id="RHEA:13065"/>
        <dbReference type="ChEBI" id="CHEBI:15377"/>
        <dbReference type="ChEBI" id="CHEBI:15378"/>
        <dbReference type="ChEBI" id="CHEBI:30616"/>
        <dbReference type="ChEBI" id="CHEBI:43474"/>
        <dbReference type="ChEBI" id="CHEBI:456216"/>
        <dbReference type="EC" id="5.6.2.3"/>
    </reaction>
</comment>
<dbReference type="GO" id="GO:0016787">
    <property type="term" value="F:hydrolase activity"/>
    <property type="evidence" value="ECO:0007669"/>
    <property type="project" value="UniProtKB-KW"/>
</dbReference>
<dbReference type="EC" id="5.6.2.3" evidence="1"/>